<dbReference type="EMBL" id="PFWZ01000162">
    <property type="protein sequence ID" value="PJA39643.1"/>
    <property type="molecule type" value="Genomic_DNA"/>
</dbReference>
<evidence type="ECO:0000256" key="1">
    <source>
        <dbReference type="ARBA" id="ARBA00022801"/>
    </source>
</evidence>
<keyword evidence="1" id="KW-0378">Hydrolase</keyword>
<dbReference type="AlphaFoldDB" id="A0A2M7X0I9"/>
<comment type="similarity">
    <text evidence="2">Belongs to the QNG1 protein family.</text>
</comment>
<evidence type="ECO:0000313" key="6">
    <source>
        <dbReference type="EMBL" id="PJA39643.1"/>
    </source>
</evidence>
<evidence type="ECO:0000256" key="2">
    <source>
        <dbReference type="ARBA" id="ARBA00035119"/>
    </source>
</evidence>
<comment type="catalytic activity">
    <reaction evidence="5">
        <text>queuosine 5'-phosphate + H2O = queuine + D-ribose 5-phosphate</text>
        <dbReference type="Rhea" id="RHEA:75387"/>
        <dbReference type="ChEBI" id="CHEBI:15377"/>
        <dbReference type="ChEBI" id="CHEBI:17433"/>
        <dbReference type="ChEBI" id="CHEBI:78346"/>
        <dbReference type="ChEBI" id="CHEBI:194371"/>
    </reaction>
    <physiologicalReaction direction="left-to-right" evidence="5">
        <dbReference type="Rhea" id="RHEA:75388"/>
    </physiologicalReaction>
</comment>
<name>A0A2M7X0I9_UNCKA</name>
<evidence type="ECO:0000256" key="3">
    <source>
        <dbReference type="ARBA" id="ARBA00035306"/>
    </source>
</evidence>
<gene>
    <name evidence="6" type="ORF">CO179_04775</name>
</gene>
<sequence length="346" mass="39462">MGSLYSLLQTVDIMIHMDLQIVSKDPLKILYSTKSVVKQARSVWIDYQKIESFGNEIESKIRGGLGTSIDHFGTSLPLNQMVQLVFIEDVLNFCTWSPQGGVRWRVSYPIGTDPSTGWYGKAKAFKRALDNNIPILEAMYLMDMTKGNLEKIFKGVDDIMLPLMSKRVQLLREAGTFLKKYDGQFLHVIEDSGFDAINLSKILIDKLPGFQDKTKYDDRDVYFYKRAQICASDVSVVMQEKTGKPLSSLSDLTAFADNALPHFMRRKGVLQYSKELIDTIDSYTLLESGSKEEVEIRAATIWVAELVRQQLKAYSIQEIDYAIWQLAQAMPVDTTITHHRTYSIFY</sequence>
<proteinExistence type="inferred from homology"/>
<dbReference type="Proteomes" id="UP000231195">
    <property type="component" value="Unassembled WGS sequence"/>
</dbReference>
<dbReference type="GO" id="GO:0006400">
    <property type="term" value="P:tRNA modification"/>
    <property type="evidence" value="ECO:0007669"/>
    <property type="project" value="TreeGrafter"/>
</dbReference>
<dbReference type="PANTHER" id="PTHR21314:SF0">
    <property type="entry name" value="QUEUOSINE 5'-PHOSPHATE N-GLYCOSYLASE_HYDROLASE"/>
    <property type="match status" value="1"/>
</dbReference>
<dbReference type="PANTHER" id="PTHR21314">
    <property type="entry name" value="QUEUOSINE 5'-PHOSPHATE N-GLYCOSYLASE_HYDROLASE-RELATED"/>
    <property type="match status" value="1"/>
</dbReference>
<organism evidence="6 7">
    <name type="scientific">candidate division WWE3 bacterium CG_4_9_14_3_um_filter_39_7</name>
    <dbReference type="NCBI Taxonomy" id="1975080"/>
    <lineage>
        <taxon>Bacteria</taxon>
        <taxon>Katanobacteria</taxon>
    </lineage>
</organism>
<dbReference type="InterPro" id="IPR019438">
    <property type="entry name" value="Q_salvage"/>
</dbReference>
<dbReference type="GO" id="GO:0016787">
    <property type="term" value="F:hydrolase activity"/>
    <property type="evidence" value="ECO:0007669"/>
    <property type="project" value="UniProtKB-KW"/>
</dbReference>
<reference evidence="7" key="1">
    <citation type="submission" date="2017-09" db="EMBL/GenBank/DDBJ databases">
        <title>Depth-based differentiation of microbial function through sediment-hosted aquifers and enrichment of novel symbionts in the deep terrestrial subsurface.</title>
        <authorList>
            <person name="Probst A.J."/>
            <person name="Ladd B."/>
            <person name="Jarett J.K."/>
            <person name="Geller-Mcgrath D.E."/>
            <person name="Sieber C.M.K."/>
            <person name="Emerson J.B."/>
            <person name="Anantharaman K."/>
            <person name="Thomas B.C."/>
            <person name="Malmstrom R."/>
            <person name="Stieglmeier M."/>
            <person name="Klingl A."/>
            <person name="Woyke T."/>
            <person name="Ryan C.M."/>
            <person name="Banfield J.F."/>
        </authorList>
    </citation>
    <scope>NUCLEOTIDE SEQUENCE [LARGE SCALE GENOMIC DNA]</scope>
</reference>
<dbReference type="Pfam" id="PF10343">
    <property type="entry name" value="Q_salvage"/>
    <property type="match status" value="1"/>
</dbReference>
<evidence type="ECO:0000256" key="5">
    <source>
        <dbReference type="ARBA" id="ARBA00048204"/>
    </source>
</evidence>
<comment type="caution">
    <text evidence="6">The sequence shown here is derived from an EMBL/GenBank/DDBJ whole genome shotgun (WGS) entry which is preliminary data.</text>
</comment>
<evidence type="ECO:0000313" key="7">
    <source>
        <dbReference type="Proteomes" id="UP000231195"/>
    </source>
</evidence>
<evidence type="ECO:0000256" key="4">
    <source>
        <dbReference type="ARBA" id="ARBA00035393"/>
    </source>
</evidence>
<protein>
    <recommendedName>
        <fullName evidence="3">Queuosine 5'-phosphate N-glycosylase/hydrolase</fullName>
    </recommendedName>
    <alternativeName>
        <fullName evidence="4">Queuosine-nucleotide N-glycosylase/hydrolase</fullName>
    </alternativeName>
</protein>
<accession>A0A2M7X0I9</accession>